<organism evidence="3 4">
    <name type="scientific">Ectocarpus siliculosus</name>
    <name type="common">Brown alga</name>
    <name type="synonym">Conferva siliculosa</name>
    <dbReference type="NCBI Taxonomy" id="2880"/>
    <lineage>
        <taxon>Eukaryota</taxon>
        <taxon>Sar</taxon>
        <taxon>Stramenopiles</taxon>
        <taxon>Ochrophyta</taxon>
        <taxon>PX clade</taxon>
        <taxon>Phaeophyceae</taxon>
        <taxon>Ectocarpales</taxon>
        <taxon>Ectocarpaceae</taxon>
        <taxon>Ectocarpus</taxon>
    </lineage>
</organism>
<evidence type="ECO:0000256" key="1">
    <source>
        <dbReference type="SAM" id="MobiDB-lite"/>
    </source>
</evidence>
<dbReference type="STRING" id="2880.D8LNZ1"/>
<feature type="compositionally biased region" description="Low complexity" evidence="1">
    <location>
        <begin position="112"/>
        <end position="125"/>
    </location>
</feature>
<dbReference type="EMBL" id="FN649727">
    <property type="protein sequence ID" value="CBN79864.1"/>
    <property type="molecule type" value="Genomic_DNA"/>
</dbReference>
<sequence length="532" mass="55810">MYAGEDGEVCVELGHVGKALSVSKASQPDKSKAGGWPAWFGEAPVKVGDLVCGLCGRWLYLVTQIYAPTHVERSLCLFGCNRAACSLRPEGWRVVRTQAPQPVEPAQDDSDPTAASAPAAHATDPWGASDVSWDAPASDGEGWGAETSDWGAGVDTEGVGGIATADIDALLDKQEKKQSSTCQGDRASAAAAEKRSSTGGDTCSSLAELGPNHSSSGSGSQKKSAAESSKSDTVAAEGGDWGGRPCFPAKTVSFVPEPWGAESSRTDDKDMENRLRRYREQEEDRGLVAALDHALGLKDAGGLSSEHGGKEGKAVASVGEKYERTPARAKAVMRFADRVARSPQQVVRYAYGGEPLWSASDPPREEIPPCACGATRVFEMQLMPALLLQLQVNDLAERETGSLEGGSPATFSGLESKKISTLSQVADGHDNNNTLKSITPSAVAVQPKGAASTRSTDEHGVAQGDGSGVLAGIGVSGEEDEGNETTMMPTPSVEERERLRTLGMDWGVVAIWSCPRSCSISCEECVVVQLPV</sequence>
<feature type="region of interest" description="Disordered" evidence="1">
    <location>
        <begin position="101"/>
        <end position="157"/>
    </location>
</feature>
<dbReference type="PANTHER" id="PTHR46421">
    <property type="entry name" value="PROGRAMMED CELL DEATH PROTEIN 2-LIKE"/>
    <property type="match status" value="1"/>
</dbReference>
<dbReference type="InParanoid" id="D8LNZ1"/>
<name>D8LNZ1_ECTSI</name>
<proteinExistence type="predicted"/>
<dbReference type="OMA" id="WAGEEYE"/>
<dbReference type="InterPro" id="IPR052815">
    <property type="entry name" value="PDCD2-like_regulator"/>
</dbReference>
<dbReference type="GO" id="GO:0005737">
    <property type="term" value="C:cytoplasm"/>
    <property type="evidence" value="ECO:0007669"/>
    <property type="project" value="InterPro"/>
</dbReference>
<dbReference type="PANTHER" id="PTHR46421:SF1">
    <property type="entry name" value="PROGRAMMED CELL DEATH PROTEIN 2-LIKE"/>
    <property type="match status" value="1"/>
</dbReference>
<evidence type="ECO:0000313" key="3">
    <source>
        <dbReference type="EMBL" id="CBN79864.1"/>
    </source>
</evidence>
<dbReference type="Proteomes" id="UP000002630">
    <property type="component" value="Linkage Group LG02"/>
</dbReference>
<feature type="region of interest" description="Disordered" evidence="1">
    <location>
        <begin position="448"/>
        <end position="492"/>
    </location>
</feature>
<reference evidence="3 4" key="1">
    <citation type="journal article" date="2010" name="Nature">
        <title>The Ectocarpus genome and the independent evolution of multicellularity in brown algae.</title>
        <authorList>
            <person name="Cock J.M."/>
            <person name="Sterck L."/>
            <person name="Rouze P."/>
            <person name="Scornet D."/>
            <person name="Allen A.E."/>
            <person name="Amoutzias G."/>
            <person name="Anthouard V."/>
            <person name="Artiguenave F."/>
            <person name="Aury J.M."/>
            <person name="Badger J.H."/>
            <person name="Beszteri B."/>
            <person name="Billiau K."/>
            <person name="Bonnet E."/>
            <person name="Bothwell J.H."/>
            <person name="Bowler C."/>
            <person name="Boyen C."/>
            <person name="Brownlee C."/>
            <person name="Carrano C.J."/>
            <person name="Charrier B."/>
            <person name="Cho G.Y."/>
            <person name="Coelho S.M."/>
            <person name="Collen J."/>
            <person name="Corre E."/>
            <person name="Da Silva C."/>
            <person name="Delage L."/>
            <person name="Delaroque N."/>
            <person name="Dittami S.M."/>
            <person name="Doulbeau S."/>
            <person name="Elias M."/>
            <person name="Farnham G."/>
            <person name="Gachon C.M."/>
            <person name="Gschloessl B."/>
            <person name="Heesch S."/>
            <person name="Jabbari K."/>
            <person name="Jubin C."/>
            <person name="Kawai H."/>
            <person name="Kimura K."/>
            <person name="Kloareg B."/>
            <person name="Kupper F.C."/>
            <person name="Lang D."/>
            <person name="Le Bail A."/>
            <person name="Leblanc C."/>
            <person name="Lerouge P."/>
            <person name="Lohr M."/>
            <person name="Lopez P.J."/>
            <person name="Martens C."/>
            <person name="Maumus F."/>
            <person name="Michel G."/>
            <person name="Miranda-Saavedra D."/>
            <person name="Morales J."/>
            <person name="Moreau H."/>
            <person name="Motomura T."/>
            <person name="Nagasato C."/>
            <person name="Napoli C.A."/>
            <person name="Nelson D.R."/>
            <person name="Nyvall-Collen P."/>
            <person name="Peters A.F."/>
            <person name="Pommier C."/>
            <person name="Potin P."/>
            <person name="Poulain J."/>
            <person name="Quesneville H."/>
            <person name="Read B."/>
            <person name="Rensing S.A."/>
            <person name="Ritter A."/>
            <person name="Rousvoal S."/>
            <person name="Samanta M."/>
            <person name="Samson G."/>
            <person name="Schroeder D.C."/>
            <person name="Segurens B."/>
            <person name="Strittmatter M."/>
            <person name="Tonon T."/>
            <person name="Tregear J.W."/>
            <person name="Valentin K."/>
            <person name="von Dassow P."/>
            <person name="Yamagishi T."/>
            <person name="Van de Peer Y."/>
            <person name="Wincker P."/>
        </authorList>
    </citation>
    <scope>NUCLEOTIDE SEQUENCE [LARGE SCALE GENOMIC DNA]</scope>
    <source>
        <strain evidence="4">Ec32 / CCAP1310/4</strain>
    </source>
</reference>
<feature type="region of interest" description="Disordered" evidence="1">
    <location>
        <begin position="178"/>
        <end position="249"/>
    </location>
</feature>
<gene>
    <name evidence="3" type="ORF">Esi_0516_0002</name>
</gene>
<dbReference type="eggNOG" id="KOG2061">
    <property type="taxonomic scope" value="Eukaryota"/>
</dbReference>
<dbReference type="Pfam" id="PF04194">
    <property type="entry name" value="PDCD2_C"/>
    <property type="match status" value="1"/>
</dbReference>
<keyword evidence="4" id="KW-1185">Reference proteome</keyword>
<dbReference type="AlphaFoldDB" id="D8LNZ1"/>
<accession>D8LNZ1</accession>
<dbReference type="EMBL" id="FN648726">
    <property type="protein sequence ID" value="CBN79864.1"/>
    <property type="molecule type" value="Genomic_DNA"/>
</dbReference>
<feature type="domain" description="Programmed cell death protein 2 C-terminal" evidence="2">
    <location>
        <begin position="331"/>
        <end position="395"/>
    </location>
</feature>
<evidence type="ECO:0000313" key="4">
    <source>
        <dbReference type="Proteomes" id="UP000002630"/>
    </source>
</evidence>
<evidence type="ECO:0000259" key="2">
    <source>
        <dbReference type="Pfam" id="PF04194"/>
    </source>
</evidence>
<dbReference type="OrthoDB" id="366284at2759"/>
<protein>
    <recommendedName>
        <fullName evidence="2">Programmed cell death protein 2 C-terminal domain-containing protein</fullName>
    </recommendedName>
</protein>
<feature type="compositionally biased region" description="Low complexity" evidence="1">
    <location>
        <begin position="214"/>
        <end position="228"/>
    </location>
</feature>
<dbReference type="InterPro" id="IPR007320">
    <property type="entry name" value="PDCD2_C"/>
</dbReference>
<feature type="compositionally biased region" description="Gly residues" evidence="1">
    <location>
        <begin position="463"/>
        <end position="475"/>
    </location>
</feature>